<dbReference type="InterPro" id="IPR013763">
    <property type="entry name" value="Cyclin-like_dom"/>
</dbReference>
<dbReference type="SMART" id="SM01332">
    <property type="entry name" value="Cyclin_C"/>
    <property type="match status" value="1"/>
</dbReference>
<proteinExistence type="inferred from homology"/>
<dbReference type="SUPFAM" id="SSF47954">
    <property type="entry name" value="Cyclin-like"/>
    <property type="match status" value="2"/>
</dbReference>
<dbReference type="InterPro" id="IPR036915">
    <property type="entry name" value="Cyclin-like_sf"/>
</dbReference>
<accession>A0ABR2LVI4</accession>
<sequence>MADKENSTRLTRAATKRACCSTPGVEQRPAKKKRVALGELPILSNSILEVSSSNRSISKVKLRSKEGRNTDAENLGRHDSVDPQYCPIYAPDIYCYLRSMEVEEKRRPMAGYIDTIQTDVNPNMRGILVDWLVEVAEEYKLVSDTLFLTISYIDRYLSFNSIGRQKLQLLGVSAMLIASKYEEISPPHVEDFCYITDNTYTKKQVVEMESAILKFLKFEMGNPTIKTFLSRVSHELFVYIQYPNLLLEFMGCYLAELSLLDYRCVQFLPSVVAASAVFVARFTINQENPPWSKKLRQCTGYKLSDLKECIHLIHDLQLNRRGSNLLAIREKYKQHRFKFVSSMVSPPVIPGLYLDDFVVHIL</sequence>
<dbReference type="Pfam" id="PF02984">
    <property type="entry name" value="Cyclin_C"/>
    <property type="match status" value="1"/>
</dbReference>
<evidence type="ECO:0000259" key="7">
    <source>
        <dbReference type="SMART" id="SM00385"/>
    </source>
</evidence>
<dbReference type="Proteomes" id="UP001412067">
    <property type="component" value="Unassembled WGS sequence"/>
</dbReference>
<dbReference type="SMART" id="SM00385">
    <property type="entry name" value="CYCLIN"/>
    <property type="match status" value="2"/>
</dbReference>
<dbReference type="Gene3D" id="1.10.472.10">
    <property type="entry name" value="Cyclin-like"/>
    <property type="match status" value="2"/>
</dbReference>
<dbReference type="InterPro" id="IPR004367">
    <property type="entry name" value="Cyclin_C-dom"/>
</dbReference>
<feature type="domain" description="Cyclin C-terminal" evidence="8">
    <location>
        <begin position="223"/>
        <end position="346"/>
    </location>
</feature>
<comment type="caution">
    <text evidence="9">The sequence shown here is derived from an EMBL/GenBank/DDBJ whole genome shotgun (WGS) entry which is preliminary data.</text>
</comment>
<evidence type="ECO:0000259" key="8">
    <source>
        <dbReference type="SMART" id="SM01332"/>
    </source>
</evidence>
<reference evidence="9 10" key="1">
    <citation type="journal article" date="2022" name="Nat. Plants">
        <title>Genomes of leafy and leafless Platanthera orchids illuminate the evolution of mycoheterotrophy.</title>
        <authorList>
            <person name="Li M.H."/>
            <person name="Liu K.W."/>
            <person name="Li Z."/>
            <person name="Lu H.C."/>
            <person name="Ye Q.L."/>
            <person name="Zhang D."/>
            <person name="Wang J.Y."/>
            <person name="Li Y.F."/>
            <person name="Zhong Z.M."/>
            <person name="Liu X."/>
            <person name="Yu X."/>
            <person name="Liu D.K."/>
            <person name="Tu X.D."/>
            <person name="Liu B."/>
            <person name="Hao Y."/>
            <person name="Liao X.Y."/>
            <person name="Jiang Y.T."/>
            <person name="Sun W.H."/>
            <person name="Chen J."/>
            <person name="Chen Y.Q."/>
            <person name="Ai Y."/>
            <person name="Zhai J.W."/>
            <person name="Wu S.S."/>
            <person name="Zhou Z."/>
            <person name="Hsiao Y.Y."/>
            <person name="Wu W.L."/>
            <person name="Chen Y.Y."/>
            <person name="Lin Y.F."/>
            <person name="Hsu J.L."/>
            <person name="Li C.Y."/>
            <person name="Wang Z.W."/>
            <person name="Zhao X."/>
            <person name="Zhong W.Y."/>
            <person name="Ma X.K."/>
            <person name="Ma L."/>
            <person name="Huang J."/>
            <person name="Chen G.Z."/>
            <person name="Huang M.Z."/>
            <person name="Huang L."/>
            <person name="Peng D.H."/>
            <person name="Luo Y.B."/>
            <person name="Zou S.Q."/>
            <person name="Chen S.P."/>
            <person name="Lan S."/>
            <person name="Tsai W.C."/>
            <person name="Van de Peer Y."/>
            <person name="Liu Z.J."/>
        </authorList>
    </citation>
    <scope>NUCLEOTIDE SEQUENCE [LARGE SCALE GENOMIC DNA]</scope>
    <source>
        <strain evidence="9">Lor288</strain>
    </source>
</reference>
<keyword evidence="4" id="KW-0131">Cell cycle</keyword>
<keyword evidence="10" id="KW-1185">Reference proteome</keyword>
<feature type="domain" description="Cyclin-like" evidence="7">
    <location>
        <begin position="130"/>
        <end position="214"/>
    </location>
</feature>
<comment type="similarity">
    <text evidence="1">Belongs to the cyclin family. Cyclin AB subfamily.</text>
</comment>
<dbReference type="PANTHER" id="PTHR10177">
    <property type="entry name" value="CYCLINS"/>
    <property type="match status" value="1"/>
</dbReference>
<evidence type="ECO:0000256" key="4">
    <source>
        <dbReference type="ARBA" id="ARBA00023306"/>
    </source>
</evidence>
<name>A0ABR2LVI4_9ASPA</name>
<keyword evidence="2" id="KW-0132">Cell division</keyword>
<evidence type="ECO:0000256" key="2">
    <source>
        <dbReference type="ARBA" id="ARBA00022618"/>
    </source>
</evidence>
<evidence type="ECO:0000256" key="3">
    <source>
        <dbReference type="ARBA" id="ARBA00023127"/>
    </source>
</evidence>
<keyword evidence="3 5" id="KW-0195">Cyclin</keyword>
<organism evidence="9 10">
    <name type="scientific">Platanthera guangdongensis</name>
    <dbReference type="NCBI Taxonomy" id="2320717"/>
    <lineage>
        <taxon>Eukaryota</taxon>
        <taxon>Viridiplantae</taxon>
        <taxon>Streptophyta</taxon>
        <taxon>Embryophyta</taxon>
        <taxon>Tracheophyta</taxon>
        <taxon>Spermatophyta</taxon>
        <taxon>Magnoliopsida</taxon>
        <taxon>Liliopsida</taxon>
        <taxon>Asparagales</taxon>
        <taxon>Orchidaceae</taxon>
        <taxon>Orchidoideae</taxon>
        <taxon>Orchideae</taxon>
        <taxon>Orchidinae</taxon>
        <taxon>Platanthera</taxon>
    </lineage>
</organism>
<gene>
    <name evidence="9" type="primary">CYCA3-1</name>
    <name evidence="9" type="ORF">KSP40_PGU011051</name>
</gene>
<dbReference type="InterPro" id="IPR039361">
    <property type="entry name" value="Cyclin"/>
</dbReference>
<feature type="domain" description="Cyclin-like" evidence="7">
    <location>
        <begin position="227"/>
        <end position="315"/>
    </location>
</feature>
<evidence type="ECO:0000256" key="1">
    <source>
        <dbReference type="ARBA" id="ARBA00006955"/>
    </source>
</evidence>
<dbReference type="InterPro" id="IPR046965">
    <property type="entry name" value="Cyclin_A/B-like"/>
</dbReference>
<dbReference type="PIRSF" id="PIRSF001771">
    <property type="entry name" value="Cyclin_A_B_D_E"/>
    <property type="match status" value="1"/>
</dbReference>
<dbReference type="InterPro" id="IPR006671">
    <property type="entry name" value="Cyclin_N"/>
</dbReference>
<protein>
    <submittedName>
        <fullName evidence="9">Cyclin-A3-1</fullName>
    </submittedName>
</protein>
<dbReference type="EMBL" id="JBBWWR010000014">
    <property type="protein sequence ID" value="KAK8952869.1"/>
    <property type="molecule type" value="Genomic_DNA"/>
</dbReference>
<evidence type="ECO:0000256" key="6">
    <source>
        <dbReference type="SAM" id="MobiDB-lite"/>
    </source>
</evidence>
<dbReference type="InterPro" id="IPR048258">
    <property type="entry name" value="Cyclins_cyclin-box"/>
</dbReference>
<feature type="region of interest" description="Disordered" evidence="6">
    <location>
        <begin position="1"/>
        <end position="26"/>
    </location>
</feature>
<evidence type="ECO:0000313" key="10">
    <source>
        <dbReference type="Proteomes" id="UP001412067"/>
    </source>
</evidence>
<dbReference type="Pfam" id="PF00134">
    <property type="entry name" value="Cyclin_N"/>
    <property type="match status" value="1"/>
</dbReference>
<evidence type="ECO:0000256" key="5">
    <source>
        <dbReference type="RuleBase" id="RU000383"/>
    </source>
</evidence>
<dbReference type="PROSITE" id="PS00292">
    <property type="entry name" value="CYCLINS"/>
    <property type="match status" value="1"/>
</dbReference>
<evidence type="ECO:0000313" key="9">
    <source>
        <dbReference type="EMBL" id="KAK8952869.1"/>
    </source>
</evidence>